<protein>
    <submittedName>
        <fullName evidence="1">Uncharacterized protein</fullName>
    </submittedName>
</protein>
<name>A0A1S1LHA4_MYCCH</name>
<evidence type="ECO:0000313" key="2">
    <source>
        <dbReference type="Proteomes" id="UP000180043"/>
    </source>
</evidence>
<reference evidence="1 2" key="1">
    <citation type="submission" date="2016-10" db="EMBL/GenBank/DDBJ databases">
        <title>Evaluation of Human, Veterinary and Environmental Mycobacterium chelonae Isolates by Core Genome Phylogenomic Analysis, Targeted Gene Comparison, and Anti-microbial Susceptibility Patterns: A Tale of Mistaken Identities.</title>
        <authorList>
            <person name="Fogelson S.B."/>
            <person name="Camus A.C."/>
            <person name="Lorenz W."/>
            <person name="Vasireddy R."/>
            <person name="Vasireddy S."/>
            <person name="Smith T."/>
            <person name="Brown-Elliott B.A."/>
            <person name="Wallace R.J.Jr."/>
            <person name="Hasan N.A."/>
            <person name="Reischl U."/>
            <person name="Sanchez S."/>
        </authorList>
    </citation>
    <scope>NUCLEOTIDE SEQUENCE [LARGE SCALE GENOMIC DNA]</scope>
    <source>
        <strain evidence="1 2">15515</strain>
    </source>
</reference>
<comment type="caution">
    <text evidence="1">The sequence shown here is derived from an EMBL/GenBank/DDBJ whole genome shotgun (WGS) entry which is preliminary data.</text>
</comment>
<dbReference type="Proteomes" id="UP000180043">
    <property type="component" value="Unassembled WGS sequence"/>
</dbReference>
<accession>A0A1S1LHA4</accession>
<dbReference type="EMBL" id="MLIQ01000049">
    <property type="protein sequence ID" value="OHU46110.1"/>
    <property type="molecule type" value="Genomic_DNA"/>
</dbReference>
<dbReference type="RefSeq" id="WP_070948132.1">
    <property type="nucleotide sequence ID" value="NZ_MLIQ01000049.1"/>
</dbReference>
<proteinExistence type="predicted"/>
<organism evidence="1 2">
    <name type="scientific">Mycobacteroides chelonae</name>
    <name type="common">Mycobacterium chelonae</name>
    <dbReference type="NCBI Taxonomy" id="1774"/>
    <lineage>
        <taxon>Bacteria</taxon>
        <taxon>Bacillati</taxon>
        <taxon>Actinomycetota</taxon>
        <taxon>Actinomycetes</taxon>
        <taxon>Mycobacteriales</taxon>
        <taxon>Mycobacteriaceae</taxon>
        <taxon>Mycobacteroides</taxon>
    </lineage>
</organism>
<dbReference type="AlphaFoldDB" id="A0A1S1LHA4"/>
<gene>
    <name evidence="1" type="ORF">BKG82_28435</name>
</gene>
<sequence>MTEARRTFQFWDEFKQLDEFRVTDEHLALLKRGNVSWLCLNEGAGVMGLDIKRPFGNSDIWESIAEIVDGPFLNAMGDGAREDFIEANGERWERLYAEVGLALQISLGAGQFSAGLYRRDLPGPWIKADDPR</sequence>
<evidence type="ECO:0000313" key="1">
    <source>
        <dbReference type="EMBL" id="OHU46110.1"/>
    </source>
</evidence>